<keyword evidence="1" id="KW-0378">Hydrolase</keyword>
<dbReference type="GO" id="GO:0006508">
    <property type="term" value="P:proteolysis"/>
    <property type="evidence" value="ECO:0007669"/>
    <property type="project" value="UniProtKB-KW"/>
</dbReference>
<sequence>MEERERNQVDSDLIEQIDEEEMHELVRQAQDAALFDAELKKADEKPARRFPRWLFWLISGVFLFSTFSFVFQIYSIPAIEFLAASARLSADEKIKEYKASVVTIAAGDSKGTGFSISSDGKILTNYHVVEGNKQVMVDFPDDGIYMGDVVATYEEIDLALLDVNGNDLPYLELAEQPDYIENDSVIFIGNPLRFHGIANEGSIIHPIRLSGWEEDTVMMKAPVYRGNSGSPVINEGGQVIGVVFAKMKHEDYGKVGLFVPIESFRMAKEQGK</sequence>
<protein>
    <submittedName>
        <fullName evidence="3">Serine protease</fullName>
    </submittedName>
</protein>
<dbReference type="GO" id="GO:0004252">
    <property type="term" value="F:serine-type endopeptidase activity"/>
    <property type="evidence" value="ECO:0007669"/>
    <property type="project" value="InterPro"/>
</dbReference>
<keyword evidence="2" id="KW-0472">Membrane</keyword>
<proteinExistence type="predicted"/>
<evidence type="ECO:0000313" key="3">
    <source>
        <dbReference type="EMBL" id="RST72512.1"/>
    </source>
</evidence>
<dbReference type="SUPFAM" id="SSF50494">
    <property type="entry name" value="Trypsin-like serine proteases"/>
    <property type="match status" value="1"/>
</dbReference>
<dbReference type="InterPro" id="IPR009003">
    <property type="entry name" value="Peptidase_S1_PA"/>
</dbReference>
<keyword evidence="3" id="KW-0645">Protease</keyword>
<keyword evidence="2" id="KW-1133">Transmembrane helix</keyword>
<dbReference type="AlphaFoldDB" id="A0A429XVW6"/>
<dbReference type="PRINTS" id="PR00834">
    <property type="entry name" value="PROTEASES2C"/>
</dbReference>
<comment type="caution">
    <text evidence="3">The sequence shown here is derived from an EMBL/GenBank/DDBJ whole genome shotgun (WGS) entry which is preliminary data.</text>
</comment>
<dbReference type="InterPro" id="IPR001940">
    <property type="entry name" value="Peptidase_S1C"/>
</dbReference>
<dbReference type="PANTHER" id="PTHR43019">
    <property type="entry name" value="SERINE ENDOPROTEASE DEGS"/>
    <property type="match status" value="1"/>
</dbReference>
<gene>
    <name evidence="3" type="ORF">D4T97_015765</name>
</gene>
<keyword evidence="2" id="KW-0812">Transmembrane</keyword>
<evidence type="ECO:0000256" key="1">
    <source>
        <dbReference type="ARBA" id="ARBA00022825"/>
    </source>
</evidence>
<dbReference type="Pfam" id="PF13365">
    <property type="entry name" value="Trypsin_2"/>
    <property type="match status" value="1"/>
</dbReference>
<name>A0A429XVW6_9BACI</name>
<dbReference type="InterPro" id="IPR043504">
    <property type="entry name" value="Peptidase_S1_PA_chymotrypsin"/>
</dbReference>
<reference evidence="3" key="1">
    <citation type="submission" date="2018-12" db="EMBL/GenBank/DDBJ databases">
        <authorList>
            <person name="Sun L."/>
            <person name="Chen Z."/>
        </authorList>
    </citation>
    <scope>NUCLEOTIDE SEQUENCE [LARGE SCALE GENOMIC DNA]</scope>
    <source>
        <strain evidence="3">3-2-2</strain>
    </source>
</reference>
<dbReference type="PANTHER" id="PTHR43019:SF23">
    <property type="entry name" value="PROTEASE DO-LIKE 5, CHLOROPLASTIC"/>
    <property type="match status" value="1"/>
</dbReference>
<keyword evidence="1" id="KW-0720">Serine protease</keyword>
<accession>A0A429XVW6</accession>
<dbReference type="OrthoDB" id="9766361at2"/>
<evidence type="ECO:0000256" key="2">
    <source>
        <dbReference type="SAM" id="Phobius"/>
    </source>
</evidence>
<dbReference type="Proteomes" id="UP000287156">
    <property type="component" value="Unassembled WGS sequence"/>
</dbReference>
<keyword evidence="4" id="KW-1185">Reference proteome</keyword>
<organism evidence="3 4">
    <name type="scientific">Siminovitchia acidinfaciens</name>
    <dbReference type="NCBI Taxonomy" id="2321395"/>
    <lineage>
        <taxon>Bacteria</taxon>
        <taxon>Bacillati</taxon>
        <taxon>Bacillota</taxon>
        <taxon>Bacilli</taxon>
        <taxon>Bacillales</taxon>
        <taxon>Bacillaceae</taxon>
        <taxon>Siminovitchia</taxon>
    </lineage>
</organism>
<feature type="transmembrane region" description="Helical" evidence="2">
    <location>
        <begin position="53"/>
        <end position="74"/>
    </location>
</feature>
<dbReference type="Gene3D" id="2.40.10.10">
    <property type="entry name" value="Trypsin-like serine proteases"/>
    <property type="match status" value="2"/>
</dbReference>
<dbReference type="EMBL" id="QYTV02000008">
    <property type="protein sequence ID" value="RST72512.1"/>
    <property type="molecule type" value="Genomic_DNA"/>
</dbReference>
<dbReference type="RefSeq" id="WP_126051722.1">
    <property type="nucleotide sequence ID" value="NZ_QYTV02000008.1"/>
</dbReference>
<evidence type="ECO:0000313" key="4">
    <source>
        <dbReference type="Proteomes" id="UP000287156"/>
    </source>
</evidence>